<evidence type="ECO:0000313" key="2">
    <source>
        <dbReference type="Proteomes" id="UP000016662"/>
    </source>
</evidence>
<name>U2LYP9_9FIRM</name>
<evidence type="ECO:0000313" key="1">
    <source>
        <dbReference type="EMBL" id="ERJ94614.1"/>
    </source>
</evidence>
<reference evidence="1 2" key="1">
    <citation type="submission" date="2013-07" db="EMBL/GenBank/DDBJ databases">
        <authorList>
            <person name="Weinstock G."/>
            <person name="Sodergren E."/>
            <person name="Wylie T."/>
            <person name="Fulton L."/>
            <person name="Fulton R."/>
            <person name="Fronick C."/>
            <person name="O'Laughlin M."/>
            <person name="Godfrey J."/>
            <person name="Miner T."/>
            <person name="Herter B."/>
            <person name="Appelbaum E."/>
            <person name="Cordes M."/>
            <person name="Lek S."/>
            <person name="Wollam A."/>
            <person name="Pepin K.H."/>
            <person name="Palsikar V.B."/>
            <person name="Mitreva M."/>
            <person name="Wilson R.K."/>
        </authorList>
    </citation>
    <scope>NUCLEOTIDE SEQUENCE [LARGE SCALE GENOMIC DNA]</scope>
    <source>
        <strain evidence="1 2">ATCC 27760</strain>
    </source>
</reference>
<comment type="caution">
    <text evidence="1">The sequence shown here is derived from an EMBL/GenBank/DDBJ whole genome shotgun (WGS) entry which is preliminary data.</text>
</comment>
<dbReference type="Proteomes" id="UP000016662">
    <property type="component" value="Unassembled WGS sequence"/>
</dbReference>
<organism evidence="1 2">
    <name type="scientific">Ruminococcus callidus ATCC 27760</name>
    <dbReference type="NCBI Taxonomy" id="411473"/>
    <lineage>
        <taxon>Bacteria</taxon>
        <taxon>Bacillati</taxon>
        <taxon>Bacillota</taxon>
        <taxon>Clostridia</taxon>
        <taxon>Eubacteriales</taxon>
        <taxon>Oscillospiraceae</taxon>
        <taxon>Ruminococcus</taxon>
    </lineage>
</organism>
<dbReference type="PATRIC" id="fig|411473.3.peg.1669"/>
<gene>
    <name evidence="1" type="ORF">RUMCAL_02022</name>
</gene>
<dbReference type="AlphaFoldDB" id="U2LYP9"/>
<proteinExistence type="predicted"/>
<dbReference type="HOGENOM" id="CLU_831248_0_0_9"/>
<keyword evidence="2" id="KW-1185">Reference proteome</keyword>
<sequence>MTDTCEDIDCQVLGVFGDEHTVNFVLEFSGVNGFQLPETPRFFGEFPWIESDVATGGSSKIDYIYDASDSGHWYVTIHNELDQIDFKSHPKVSMEIEKFLTGSNAPDAYLTWDWGETYDMWDIRNWLGYSMADINTKKPLSAEDWQKVSENFELLDQMSAIQHGNLSGEKWQNDDERVYLLKSDILTEGGISMEFDLDYPMTKTVTDSFTFTDSETGKDTPMTMELSPWGVSFTWKPTDPMPRVFGYVTVNEHDILNGSCTGYVRTPDGLTRQVEKERKDLDNLFYRVGHVPYVYVDQAYAEGRVTLYMSFLEPVDPDQVQEVYAEDGTLMWKK</sequence>
<dbReference type="EMBL" id="AWVF01000250">
    <property type="protein sequence ID" value="ERJ94614.1"/>
    <property type="molecule type" value="Genomic_DNA"/>
</dbReference>
<dbReference type="STRING" id="411473.RUMCAL_02022"/>
<protein>
    <submittedName>
        <fullName evidence="1">Uncharacterized protein</fullName>
    </submittedName>
</protein>
<accession>U2LYP9</accession>